<protein>
    <submittedName>
        <fullName evidence="2">Fructose-bisphosphate aldolase</fullName>
    </submittedName>
</protein>
<evidence type="ECO:0000256" key="1">
    <source>
        <dbReference type="PIRSR" id="PIRSR038992-1"/>
    </source>
</evidence>
<accession>A0A4R1BSG8</accession>
<evidence type="ECO:0000313" key="3">
    <source>
        <dbReference type="Proteomes" id="UP000295244"/>
    </source>
</evidence>
<dbReference type="SUPFAM" id="SSF51569">
    <property type="entry name" value="Aldolase"/>
    <property type="match status" value="1"/>
</dbReference>
<feature type="active site" description="Schiff-base intermediate with dihydroxyacetone-P" evidence="1">
    <location>
        <position position="178"/>
    </location>
</feature>
<dbReference type="Proteomes" id="UP000295244">
    <property type="component" value="Unassembled WGS sequence"/>
</dbReference>
<organism evidence="2 3">
    <name type="scientific">Rubrobacter taiwanensis</name>
    <dbReference type="NCBI Taxonomy" id="185139"/>
    <lineage>
        <taxon>Bacteria</taxon>
        <taxon>Bacillati</taxon>
        <taxon>Actinomycetota</taxon>
        <taxon>Rubrobacteria</taxon>
        <taxon>Rubrobacterales</taxon>
        <taxon>Rubrobacteraceae</taxon>
        <taxon>Rubrobacter</taxon>
    </lineage>
</organism>
<dbReference type="PANTHER" id="PTHR47916">
    <property type="entry name" value="FRUCTOSE-BISPHOSPHATE ALDOLASE CLASS 1"/>
    <property type="match status" value="1"/>
</dbReference>
<comment type="caution">
    <text evidence="2">The sequence shown here is derived from an EMBL/GenBank/DDBJ whole genome shotgun (WGS) entry which is preliminary data.</text>
</comment>
<dbReference type="PANTHER" id="PTHR47916:SF1">
    <property type="entry name" value="3-HYDROXY-5-PHOSPHONOOXYPENTANE-2,4-DIONE THIOLASE"/>
    <property type="match status" value="1"/>
</dbReference>
<dbReference type="InterPro" id="IPR050456">
    <property type="entry name" value="DeoC/FbaB_aldolase"/>
</dbReference>
<proteinExistence type="predicted"/>
<sequence length="270" mass="28702">MYLGKEIRLSRLFNRESGRLLAITLDHAIARGVLPGLVDIKAAVAAVAAGRPDAMTLQKGIASRLFAPEYAAAGISLIVKATSYSPFHSTFDTPTATVEEALRLGADAISVGMLVGGEDQAQQLTHLSSIAREAEAAGLPLAAHIYPRGDKLEGDRKSVQNMQYAVRAGAEVGVDVVKTEYTGSAESFAEVVRAAHPARVVLAGGSPGRELRDYFRMTADALAAGAAGFTYGRFVWQHPRPDRVVEALGLMVHQDRGVEEALEHANGEGR</sequence>
<dbReference type="GO" id="GO:0004332">
    <property type="term" value="F:fructose-bisphosphate aldolase activity"/>
    <property type="evidence" value="ECO:0007669"/>
    <property type="project" value="InterPro"/>
</dbReference>
<dbReference type="InterPro" id="IPR041720">
    <property type="entry name" value="FbaB-like"/>
</dbReference>
<dbReference type="Pfam" id="PF01791">
    <property type="entry name" value="DeoC"/>
    <property type="match status" value="1"/>
</dbReference>
<keyword evidence="3" id="KW-1185">Reference proteome</keyword>
<dbReference type="OrthoDB" id="9771504at2"/>
<reference evidence="2 3" key="1">
    <citation type="submission" date="2019-03" db="EMBL/GenBank/DDBJ databases">
        <title>Whole genome sequence of a novel Rubrobacter taiwanensis strain, isolated from Yellowstone National Park.</title>
        <authorList>
            <person name="Freed S."/>
            <person name="Ramaley R.F."/>
            <person name="Kyndt J.A."/>
        </authorList>
    </citation>
    <scope>NUCLEOTIDE SEQUENCE [LARGE SCALE GENOMIC DNA]</scope>
    <source>
        <strain evidence="2 3">Yellowstone</strain>
    </source>
</reference>
<evidence type="ECO:0000313" key="2">
    <source>
        <dbReference type="EMBL" id="TCJ20730.1"/>
    </source>
</evidence>
<dbReference type="SMART" id="SM01133">
    <property type="entry name" value="DeoC"/>
    <property type="match status" value="1"/>
</dbReference>
<dbReference type="AlphaFoldDB" id="A0A4R1BSG8"/>
<name>A0A4R1BSG8_9ACTN</name>
<gene>
    <name evidence="2" type="ORF">E0L93_00415</name>
</gene>
<dbReference type="InterPro" id="IPR013785">
    <property type="entry name" value="Aldolase_TIM"/>
</dbReference>
<dbReference type="EMBL" id="SKBU01000001">
    <property type="protein sequence ID" value="TCJ20730.1"/>
    <property type="molecule type" value="Genomic_DNA"/>
</dbReference>
<dbReference type="Gene3D" id="3.20.20.70">
    <property type="entry name" value="Aldolase class I"/>
    <property type="match status" value="1"/>
</dbReference>
<feature type="active site" description="Proton donor" evidence="1">
    <location>
        <position position="146"/>
    </location>
</feature>
<dbReference type="PIRSF" id="PIRSF038992">
    <property type="entry name" value="Aldolase_Ia"/>
    <property type="match status" value="1"/>
</dbReference>
<dbReference type="InterPro" id="IPR002915">
    <property type="entry name" value="DeoC/FbaB/LacD_aldolase"/>
</dbReference>